<dbReference type="CDD" id="cd08419">
    <property type="entry name" value="PBP2_CbbR_RubisCO_like"/>
    <property type="match status" value="1"/>
</dbReference>
<feature type="region of interest" description="Disordered" evidence="5">
    <location>
        <begin position="302"/>
        <end position="324"/>
    </location>
</feature>
<dbReference type="InterPro" id="IPR036390">
    <property type="entry name" value="WH_DNA-bd_sf"/>
</dbReference>
<keyword evidence="2" id="KW-0805">Transcription regulation</keyword>
<name>A0ABV9QU25_9GAMM</name>
<dbReference type="RefSeq" id="WP_380018687.1">
    <property type="nucleotide sequence ID" value="NZ_JBHSHD010000002.1"/>
</dbReference>
<dbReference type="Gene3D" id="3.40.190.290">
    <property type="match status" value="1"/>
</dbReference>
<gene>
    <name evidence="7" type="ORF">ACFO6Q_01370</name>
</gene>
<dbReference type="Gene3D" id="1.10.10.10">
    <property type="entry name" value="Winged helix-like DNA-binding domain superfamily/Winged helix DNA-binding domain"/>
    <property type="match status" value="1"/>
</dbReference>
<dbReference type="PANTHER" id="PTHR30126">
    <property type="entry name" value="HTH-TYPE TRANSCRIPTIONAL REGULATOR"/>
    <property type="match status" value="1"/>
</dbReference>
<dbReference type="Pfam" id="PF00126">
    <property type="entry name" value="HTH_1"/>
    <property type="match status" value="1"/>
</dbReference>
<comment type="caution">
    <text evidence="7">The sequence shown here is derived from an EMBL/GenBank/DDBJ whole genome shotgun (WGS) entry which is preliminary data.</text>
</comment>
<feature type="compositionally biased region" description="Low complexity" evidence="5">
    <location>
        <begin position="302"/>
        <end position="311"/>
    </location>
</feature>
<reference evidence="8" key="1">
    <citation type="journal article" date="2019" name="Int. J. Syst. Evol. Microbiol.">
        <title>The Global Catalogue of Microorganisms (GCM) 10K type strain sequencing project: providing services to taxonomists for standard genome sequencing and annotation.</title>
        <authorList>
            <consortium name="The Broad Institute Genomics Platform"/>
            <consortium name="The Broad Institute Genome Sequencing Center for Infectious Disease"/>
            <person name="Wu L."/>
            <person name="Ma J."/>
        </authorList>
    </citation>
    <scope>NUCLEOTIDE SEQUENCE [LARGE SCALE GENOMIC DNA]</scope>
    <source>
        <strain evidence="8">CCUG 30340</strain>
    </source>
</reference>
<protein>
    <submittedName>
        <fullName evidence="7">LysR family transcriptional regulator</fullName>
    </submittedName>
</protein>
<keyword evidence="4" id="KW-0804">Transcription</keyword>
<dbReference type="Proteomes" id="UP001595886">
    <property type="component" value="Unassembled WGS sequence"/>
</dbReference>
<dbReference type="PROSITE" id="PS50931">
    <property type="entry name" value="HTH_LYSR"/>
    <property type="match status" value="1"/>
</dbReference>
<dbReference type="InterPro" id="IPR000847">
    <property type="entry name" value="LysR_HTH_N"/>
</dbReference>
<dbReference type="InterPro" id="IPR005119">
    <property type="entry name" value="LysR_subst-bd"/>
</dbReference>
<dbReference type="EMBL" id="JBHSHD010000002">
    <property type="protein sequence ID" value="MFC4818952.1"/>
    <property type="molecule type" value="Genomic_DNA"/>
</dbReference>
<proteinExistence type="inferred from homology"/>
<dbReference type="Pfam" id="PF03466">
    <property type="entry name" value="LysR_substrate"/>
    <property type="match status" value="1"/>
</dbReference>
<sequence length="324" mass="35543">MKRVTLRQLRVFEQVARLRSVSAAAGVCHLTQPAVSMQLKALEEDCGLPLTELVGRQLRLTEAGAAVAACARRVQHELDELEQQIAAMRGREHGKLNVGIVSTAKYFASHLLATFTRQHPGAVLSLQIENRARILQLLGDNEIDLAIMGVPPESLDAVALAFADHPHGLVLPPEHPAARRRRLRLQDLAEDTFLVREPGSGTRNVMERYFASEKFSPGKVIQMTGNEAIKQAVMAGLGIGFLSLNTLALERTLGLVRVPRVAGLPVVRRWHVVHRRGKQLLPIAQAFRDFVCASGASYADASASAEIAAPEAPRPRRDGRRRRT</sequence>
<evidence type="ECO:0000313" key="7">
    <source>
        <dbReference type="EMBL" id="MFC4818952.1"/>
    </source>
</evidence>
<evidence type="ECO:0000256" key="5">
    <source>
        <dbReference type="SAM" id="MobiDB-lite"/>
    </source>
</evidence>
<evidence type="ECO:0000313" key="8">
    <source>
        <dbReference type="Proteomes" id="UP001595886"/>
    </source>
</evidence>
<comment type="similarity">
    <text evidence="1">Belongs to the LysR transcriptional regulatory family.</text>
</comment>
<dbReference type="SUPFAM" id="SSF46785">
    <property type="entry name" value="Winged helix' DNA-binding domain"/>
    <property type="match status" value="1"/>
</dbReference>
<accession>A0ABV9QU25</accession>
<feature type="domain" description="HTH lysR-type" evidence="6">
    <location>
        <begin position="4"/>
        <end position="61"/>
    </location>
</feature>
<evidence type="ECO:0000256" key="1">
    <source>
        <dbReference type="ARBA" id="ARBA00009437"/>
    </source>
</evidence>
<evidence type="ECO:0000256" key="3">
    <source>
        <dbReference type="ARBA" id="ARBA00023125"/>
    </source>
</evidence>
<evidence type="ECO:0000259" key="6">
    <source>
        <dbReference type="PROSITE" id="PS50931"/>
    </source>
</evidence>
<organism evidence="7 8">
    <name type="scientific">Dokdonella ginsengisoli</name>
    <dbReference type="NCBI Taxonomy" id="363846"/>
    <lineage>
        <taxon>Bacteria</taxon>
        <taxon>Pseudomonadati</taxon>
        <taxon>Pseudomonadota</taxon>
        <taxon>Gammaproteobacteria</taxon>
        <taxon>Lysobacterales</taxon>
        <taxon>Rhodanobacteraceae</taxon>
        <taxon>Dokdonella</taxon>
    </lineage>
</organism>
<keyword evidence="3" id="KW-0238">DNA-binding</keyword>
<dbReference type="InterPro" id="IPR036388">
    <property type="entry name" value="WH-like_DNA-bd_sf"/>
</dbReference>
<dbReference type="SUPFAM" id="SSF53850">
    <property type="entry name" value="Periplasmic binding protein-like II"/>
    <property type="match status" value="1"/>
</dbReference>
<evidence type="ECO:0000256" key="2">
    <source>
        <dbReference type="ARBA" id="ARBA00023015"/>
    </source>
</evidence>
<evidence type="ECO:0000256" key="4">
    <source>
        <dbReference type="ARBA" id="ARBA00023163"/>
    </source>
</evidence>
<keyword evidence="8" id="KW-1185">Reference proteome</keyword>
<dbReference type="PANTHER" id="PTHR30126:SF5">
    <property type="entry name" value="HTH-TYPE TRANSCRIPTIONAL ACTIVATOR CMPR"/>
    <property type="match status" value="1"/>
</dbReference>